<organism evidence="1 2">
    <name type="scientific">Araneus ventricosus</name>
    <name type="common">Orbweaver spider</name>
    <name type="synonym">Epeira ventricosa</name>
    <dbReference type="NCBI Taxonomy" id="182803"/>
    <lineage>
        <taxon>Eukaryota</taxon>
        <taxon>Metazoa</taxon>
        <taxon>Ecdysozoa</taxon>
        <taxon>Arthropoda</taxon>
        <taxon>Chelicerata</taxon>
        <taxon>Arachnida</taxon>
        <taxon>Araneae</taxon>
        <taxon>Araneomorphae</taxon>
        <taxon>Entelegynae</taxon>
        <taxon>Araneoidea</taxon>
        <taxon>Araneidae</taxon>
        <taxon>Araneus</taxon>
    </lineage>
</organism>
<dbReference type="Proteomes" id="UP000499080">
    <property type="component" value="Unassembled WGS sequence"/>
</dbReference>
<keyword evidence="2" id="KW-1185">Reference proteome</keyword>
<name>A0A4Y2FU89_ARAVE</name>
<reference evidence="1 2" key="1">
    <citation type="journal article" date="2019" name="Sci. Rep.">
        <title>Orb-weaving spider Araneus ventricosus genome elucidates the spidroin gene catalogue.</title>
        <authorList>
            <person name="Kono N."/>
            <person name="Nakamura H."/>
            <person name="Ohtoshi R."/>
            <person name="Moran D.A.P."/>
            <person name="Shinohara A."/>
            <person name="Yoshida Y."/>
            <person name="Fujiwara M."/>
            <person name="Mori M."/>
            <person name="Tomita M."/>
            <person name="Arakawa K."/>
        </authorList>
    </citation>
    <scope>NUCLEOTIDE SEQUENCE [LARGE SCALE GENOMIC DNA]</scope>
</reference>
<accession>A0A4Y2FU89</accession>
<proteinExistence type="predicted"/>
<dbReference type="EMBL" id="BGPR01001048">
    <property type="protein sequence ID" value="GBM43929.1"/>
    <property type="molecule type" value="Genomic_DNA"/>
</dbReference>
<protein>
    <submittedName>
        <fullName evidence="1">Uncharacterized protein</fullName>
    </submittedName>
</protein>
<comment type="caution">
    <text evidence="1">The sequence shown here is derived from an EMBL/GenBank/DDBJ whole genome shotgun (WGS) entry which is preliminary data.</text>
</comment>
<evidence type="ECO:0000313" key="1">
    <source>
        <dbReference type="EMBL" id="GBM43929.1"/>
    </source>
</evidence>
<evidence type="ECO:0000313" key="2">
    <source>
        <dbReference type="Proteomes" id="UP000499080"/>
    </source>
</evidence>
<dbReference type="AlphaFoldDB" id="A0A4Y2FU89"/>
<sequence length="119" mass="13888">MYGGLEKLFFEIPKSCFDNLVYLKKVYAIVKGRFRDFEGELLKYVRWAFYKHKSRGIQVSRSRTWDWKVQGSKLHSTEDLPCVWACCTLKYTKRVKRPDPLVWCGSLEGCASPCAILVL</sequence>
<gene>
    <name evidence="1" type="ORF">AVEN_125119_1</name>
</gene>